<keyword evidence="1" id="KW-1133">Transmembrane helix</keyword>
<dbReference type="RefSeq" id="XP_020074053.1">
    <property type="nucleotide sequence ID" value="XM_020223174.1"/>
</dbReference>
<accession>A0A1E4RCL9</accession>
<evidence type="ECO:0000313" key="3">
    <source>
        <dbReference type="Proteomes" id="UP000095085"/>
    </source>
</evidence>
<feature type="transmembrane region" description="Helical" evidence="1">
    <location>
        <begin position="24"/>
        <end position="46"/>
    </location>
</feature>
<proteinExistence type="predicted"/>
<sequence length="76" mass="8993">MSPNRDLPALQLDLYLYYFPNHYAIHHIFTILFTISATLHLYSLVLTCTLVHLYYALVSIWIRMISCNFVYLLPNL</sequence>
<dbReference type="AlphaFoldDB" id="A0A1E4RCL9"/>
<keyword evidence="1" id="KW-0812">Transmembrane</keyword>
<organism evidence="2 3">
    <name type="scientific">Hyphopichia burtonii NRRL Y-1933</name>
    <dbReference type="NCBI Taxonomy" id="984485"/>
    <lineage>
        <taxon>Eukaryota</taxon>
        <taxon>Fungi</taxon>
        <taxon>Dikarya</taxon>
        <taxon>Ascomycota</taxon>
        <taxon>Saccharomycotina</taxon>
        <taxon>Pichiomycetes</taxon>
        <taxon>Debaryomycetaceae</taxon>
        <taxon>Hyphopichia</taxon>
    </lineage>
</organism>
<keyword evidence="1" id="KW-0472">Membrane</keyword>
<evidence type="ECO:0000256" key="1">
    <source>
        <dbReference type="SAM" id="Phobius"/>
    </source>
</evidence>
<dbReference type="EMBL" id="KV454546">
    <property type="protein sequence ID" value="ODV64986.1"/>
    <property type="molecule type" value="Genomic_DNA"/>
</dbReference>
<protein>
    <submittedName>
        <fullName evidence="2">Uncharacterized protein</fullName>
    </submittedName>
</protein>
<name>A0A1E4RCL9_9ASCO</name>
<feature type="transmembrane region" description="Helical" evidence="1">
    <location>
        <begin position="53"/>
        <end position="73"/>
    </location>
</feature>
<evidence type="ECO:0000313" key="2">
    <source>
        <dbReference type="EMBL" id="ODV64986.1"/>
    </source>
</evidence>
<keyword evidence="3" id="KW-1185">Reference proteome</keyword>
<dbReference type="Proteomes" id="UP000095085">
    <property type="component" value="Unassembled WGS sequence"/>
</dbReference>
<reference evidence="3" key="1">
    <citation type="submission" date="2016-05" db="EMBL/GenBank/DDBJ databases">
        <title>Comparative genomics of biotechnologically important yeasts.</title>
        <authorList>
            <consortium name="DOE Joint Genome Institute"/>
            <person name="Riley R."/>
            <person name="Haridas S."/>
            <person name="Wolfe K.H."/>
            <person name="Lopes M.R."/>
            <person name="Hittinger C.T."/>
            <person name="Goker M."/>
            <person name="Salamov A."/>
            <person name="Wisecaver J."/>
            <person name="Long T.M."/>
            <person name="Aerts A.L."/>
            <person name="Barry K."/>
            <person name="Choi C."/>
            <person name="Clum A."/>
            <person name="Coughlan A.Y."/>
            <person name="Deshpande S."/>
            <person name="Douglass A.P."/>
            <person name="Hanson S.J."/>
            <person name="Klenk H.-P."/>
            <person name="Labutti K."/>
            <person name="Lapidus A."/>
            <person name="Lindquist E."/>
            <person name="Lipzen A."/>
            <person name="Meier-Kolthoff J.P."/>
            <person name="Ohm R.A."/>
            <person name="Otillar R.P."/>
            <person name="Pangilinan J."/>
            <person name="Peng Y."/>
            <person name="Rokas A."/>
            <person name="Rosa C.A."/>
            <person name="Scheuner C."/>
            <person name="Sibirny A.A."/>
            <person name="Slot J.C."/>
            <person name="Stielow J.B."/>
            <person name="Sun H."/>
            <person name="Kurtzman C.P."/>
            <person name="Blackwell M."/>
            <person name="Grigoriev I.V."/>
            <person name="Jeffries T.W."/>
        </authorList>
    </citation>
    <scope>NUCLEOTIDE SEQUENCE [LARGE SCALE GENOMIC DNA]</scope>
    <source>
        <strain evidence="3">NRRL Y-1933</strain>
    </source>
</reference>
<dbReference type="GeneID" id="30997723"/>
<gene>
    <name evidence="2" type="ORF">HYPBUDRAFT_235377</name>
</gene>